<dbReference type="Pfam" id="PF20693">
    <property type="entry name" value="YobI-ATPase"/>
    <property type="match status" value="1"/>
</dbReference>
<evidence type="ECO:0000256" key="1">
    <source>
        <dbReference type="SAM" id="MobiDB-lite"/>
    </source>
</evidence>
<accession>A0ABY8PM01</accession>
<organism evidence="3 4">
    <name type="scientific">Pseudomonas viciae</name>
    <dbReference type="NCBI Taxonomy" id="2505979"/>
    <lineage>
        <taxon>Bacteria</taxon>
        <taxon>Pseudomonadati</taxon>
        <taxon>Pseudomonadota</taxon>
        <taxon>Gammaproteobacteria</taxon>
        <taxon>Pseudomonadales</taxon>
        <taxon>Pseudomonadaceae</taxon>
        <taxon>Pseudomonas</taxon>
    </lineage>
</organism>
<dbReference type="Proteomes" id="UP001227386">
    <property type="component" value="Chromosome"/>
</dbReference>
<feature type="domain" description="YobI-like P-loop NTPase" evidence="2">
    <location>
        <begin position="54"/>
        <end position="451"/>
    </location>
</feature>
<evidence type="ECO:0000313" key="3">
    <source>
        <dbReference type="EMBL" id="WGO96208.1"/>
    </source>
</evidence>
<reference evidence="3 4" key="1">
    <citation type="journal article" date="2012" name="Appl. Soil Ecol.">
        <title>Isolation and characterization of new plant growth-promoting bacterial endophytes.</title>
        <authorList>
            <person name="Rashid S."/>
            <person name="Charles T.C."/>
            <person name="Glick B.R."/>
        </authorList>
    </citation>
    <scope>NUCLEOTIDE SEQUENCE [LARGE SCALE GENOMIC DNA]</scope>
    <source>
        <strain evidence="3 4">YsS1</strain>
    </source>
</reference>
<dbReference type="InterPro" id="IPR048428">
    <property type="entry name" value="YobI-NTPase"/>
</dbReference>
<dbReference type="RefSeq" id="WP_280944947.1">
    <property type="nucleotide sequence ID" value="NZ_CP123771.1"/>
</dbReference>
<proteinExistence type="predicted"/>
<evidence type="ECO:0000259" key="2">
    <source>
        <dbReference type="Pfam" id="PF20693"/>
    </source>
</evidence>
<dbReference type="EMBL" id="CP123771">
    <property type="protein sequence ID" value="WGO96208.1"/>
    <property type="molecule type" value="Genomic_DNA"/>
</dbReference>
<feature type="compositionally biased region" description="Basic and acidic residues" evidence="1">
    <location>
        <begin position="117"/>
        <end position="126"/>
    </location>
</feature>
<sequence>MLGKIVRGASRCWWALVAGGRATRRSFTAWRSEDGLFFEPLTPVLVEDDRAARYERELLRALQNDEVLNIAITGGYGAGKSSVLKTFFEHHRSFKHTFVSLATFTKANAPTAVSVKPLDEASESRAPELASPAPVTGGSDTTASDDLINRIEETIVQQLLYAVQAKQLPKTRLKRISHASTLRVCWRTLCVAVIGFAALRLAVPKLQTLSDVAKDWALKGLMWLPELVALGVAVAGGLWALYSGLKLLSLFSVDGLTLKGGKLEATHHGSVLHKNIDEIIYCFERSDIDVVVIEDLDRFDIQEIFFRLREINFIIRQSPQVKRPIHFIYALRDEMFTVTDKTKFFDLIIPIIPVVNSENSREKLVELLGQRHMGGQPLNAGLAPKLIETVGYHIDEMRLIKNIVNEFDIYANILANDGLPLDPNKLFAMVALRSLHPDVYSDLLKRKGVVYQVIEGYPAWVKSEIRRHQGAIAELKQRREERQAEVANDIASLRACIWFALIRAGTLHHANNLWLEDRTEISLMDFVTDSVFERVVSQRFVYPFVNSRSLGNQRGEPLNPKAVLQELSYPQRVKRLEVSLDDIDDEISVIQAKITGLKTTPFRQACSDNYGESFGARLQGYELITFLLRRGNLDTDYTDYLGFFYEGSLTQSDKMLTMALARGEMLDVGTPIRNPERVASKLDFDSIDKGKGLLVHLMAELVRPRHDDVHAREEKLLVIIKSSFQHLARLAEVVELLPDDAKPGFFKALFKHHPNVINELVAYDKANLVREDLVIMVLDSLTADEVKQLEGRSDTLFKAINDLRDVSKLIPGLTSTQMGWAWLRERPAQFWNVSEKCTVDELRALVEWGCLKPTLRMLELLCSTLEPGTEPVMVSHHQLTELELVGFNQLIEQSASEYVYELLSQEGTLPETESSLVDLFALVDGTKDMETLQLALFKHTDCMITDLEKLPHALWLPALKSARLRNLGDAAWTFFNRVISSTGDASSSEVERPDLGQSAVPSFLDFVTRHSASLAKELWAGDGDEELQTFIIQQEQLTNDTLTTLFSSIVLAPSVLLKSAIPTSRWPCFSNASFVPYSSEIRQLLAQYDSSLEARYIAYHWQDARDTLSLPTLPVGLVTALSRSGVASLVDTMTMWQGITAEMFSSWEGSVVELANACVRANREQATFPGSYLPVIRYCLSDVSLNASQRTDMVIQALHMNCAWTDVAQVLPLLGEEHAELVEKKRAHLPPSSDVRRLVEALKRRGLVGVVRYEAKRTVVFNKRSQMA</sequence>
<gene>
    <name evidence="3" type="ORF">QCD61_14255</name>
</gene>
<protein>
    <recommendedName>
        <fullName evidence="2">YobI-like P-loop NTPase domain-containing protein</fullName>
    </recommendedName>
</protein>
<feature type="region of interest" description="Disordered" evidence="1">
    <location>
        <begin position="117"/>
        <end position="140"/>
    </location>
</feature>
<name>A0ABY8PM01_9PSED</name>
<evidence type="ECO:0000313" key="4">
    <source>
        <dbReference type="Proteomes" id="UP001227386"/>
    </source>
</evidence>
<keyword evidence="4" id="KW-1185">Reference proteome</keyword>